<proteinExistence type="predicted"/>
<organism evidence="2 3">
    <name type="scientific">Persicobacter diffluens</name>
    <dbReference type="NCBI Taxonomy" id="981"/>
    <lineage>
        <taxon>Bacteria</taxon>
        <taxon>Pseudomonadati</taxon>
        <taxon>Bacteroidota</taxon>
        <taxon>Cytophagia</taxon>
        <taxon>Cytophagales</taxon>
        <taxon>Persicobacteraceae</taxon>
        <taxon>Persicobacter</taxon>
    </lineage>
</organism>
<accession>A0AAN4W2B6</accession>
<gene>
    <name evidence="2" type="ORF">PEDI_37620</name>
</gene>
<dbReference type="AlphaFoldDB" id="A0AAN4W2B6"/>
<feature type="transmembrane region" description="Helical" evidence="1">
    <location>
        <begin position="12"/>
        <end position="34"/>
    </location>
</feature>
<comment type="caution">
    <text evidence="2">The sequence shown here is derived from an EMBL/GenBank/DDBJ whole genome shotgun (WGS) entry which is preliminary data.</text>
</comment>
<sequence length="446" mass="50661">MQKLRFFWQHLISTFWFIPVMIILGAIALAYTLLMIDINLDFRPKGLFRFLFVSSLSSARSLLSTISSAMISMASTVFSITLVVLTLASSQLGPRLINNFMYDRLNQVVLGAYISTYLYCLLIMNMIEEQEPAQFIPTISIFVAVILAMVNIMMLVVYIHHIAISIQADKVVADISKSLSLNISSIFPKSKNAEISHSGLTDEWKEDQNKSLYLHQQKIKCSRDGYLRYIDQQALLKLICKWGGLMEMHHRVGSYLLKGAELATYHCIQPLEEGPLKKIEEHLIMGSTRSPQQDPEYSLHQMVEIAVRALSPGINDPFTAIACIDNLSTTMVYLLKVPFPARHHFDDKKNLRLIVDTVTYSGMMDTAFNQIRQNAHDTPSVVIRLMDALIAIYGFAEEPPEKNSIKNHMQLVLNMAEQTFTEAQDLQDLKKRFKQVFPEDEDDANG</sequence>
<feature type="transmembrane region" description="Helical" evidence="1">
    <location>
        <begin position="69"/>
        <end position="88"/>
    </location>
</feature>
<name>A0AAN4W2B6_9BACT</name>
<evidence type="ECO:0000313" key="3">
    <source>
        <dbReference type="Proteomes" id="UP001310022"/>
    </source>
</evidence>
<dbReference type="EMBL" id="BQKE01000002">
    <property type="protein sequence ID" value="GJM63210.1"/>
    <property type="molecule type" value="Genomic_DNA"/>
</dbReference>
<reference evidence="2 3" key="1">
    <citation type="submission" date="2021-12" db="EMBL/GenBank/DDBJ databases">
        <title>Genome sequencing of bacteria with rrn-lacking chromosome and rrn-plasmid.</title>
        <authorList>
            <person name="Anda M."/>
            <person name="Iwasaki W."/>
        </authorList>
    </citation>
    <scope>NUCLEOTIDE SEQUENCE [LARGE SCALE GENOMIC DNA]</scope>
    <source>
        <strain evidence="2 3">NBRC 15940</strain>
    </source>
</reference>
<dbReference type="Pfam" id="PF10011">
    <property type="entry name" value="DUF2254"/>
    <property type="match status" value="1"/>
</dbReference>
<feature type="transmembrane region" description="Helical" evidence="1">
    <location>
        <begin position="139"/>
        <end position="160"/>
    </location>
</feature>
<keyword evidence="1" id="KW-0812">Transmembrane</keyword>
<dbReference type="RefSeq" id="WP_338238407.1">
    <property type="nucleotide sequence ID" value="NZ_BQKE01000002.1"/>
</dbReference>
<evidence type="ECO:0000313" key="2">
    <source>
        <dbReference type="EMBL" id="GJM63210.1"/>
    </source>
</evidence>
<keyword evidence="1" id="KW-1133">Transmembrane helix</keyword>
<keyword evidence="3" id="KW-1185">Reference proteome</keyword>
<keyword evidence="1" id="KW-0472">Membrane</keyword>
<protein>
    <recommendedName>
        <fullName evidence="4">DUF2254 domain-containing protein</fullName>
    </recommendedName>
</protein>
<dbReference type="Proteomes" id="UP001310022">
    <property type="component" value="Unassembled WGS sequence"/>
</dbReference>
<dbReference type="InterPro" id="IPR018723">
    <property type="entry name" value="DUF2254_membrane"/>
</dbReference>
<evidence type="ECO:0000256" key="1">
    <source>
        <dbReference type="SAM" id="Phobius"/>
    </source>
</evidence>
<evidence type="ECO:0008006" key="4">
    <source>
        <dbReference type="Google" id="ProtNLM"/>
    </source>
</evidence>
<feature type="transmembrane region" description="Helical" evidence="1">
    <location>
        <begin position="108"/>
        <end position="127"/>
    </location>
</feature>